<sequence>MKQQFTLMADYNAWMNDNLYRLAAGLDEGDRSRDLGAFFGSIEGTLNHILVADIMWMNRFRVHPARYRCLDALEPFPAPKALAETLYSSFAELHRARDTMDRIIIDLIEVSDEQDYAVPLHYRNVKGEPLTRAFGPLLMHLFNHQTHHRGQATTLFYQLGVDVGVTDLLVRIPDQGPATPDR</sequence>
<dbReference type="PANTHER" id="PTHR37302">
    <property type="entry name" value="SLR1116 PROTEIN"/>
    <property type="match status" value="1"/>
</dbReference>
<reference evidence="3 4" key="1">
    <citation type="submission" date="2019-02" db="EMBL/GenBank/DDBJ databases">
        <title>Marinobacter halodurans sp. nov., a marine bacterium isolated from sea tidal flat.</title>
        <authorList>
            <person name="Yoo Y."/>
            <person name="Lee D.W."/>
            <person name="Kim B.S."/>
            <person name="Kim J.-J."/>
        </authorList>
    </citation>
    <scope>NUCLEOTIDE SEQUENCE [LARGE SCALE GENOMIC DNA]</scope>
    <source>
        <strain evidence="3 4">YJ-S3-2</strain>
    </source>
</reference>
<comment type="similarity">
    <text evidence="1">Belongs to the DinB family.</text>
</comment>
<dbReference type="InterPro" id="IPR034660">
    <property type="entry name" value="DinB/YfiT-like"/>
</dbReference>
<gene>
    <name evidence="3" type="ORF">EZI54_15905</name>
</gene>
<keyword evidence="4" id="KW-1185">Reference proteome</keyword>
<protein>
    <submittedName>
        <fullName evidence="3">DUF664 domain-containing protein</fullName>
    </submittedName>
</protein>
<dbReference type="SUPFAM" id="SSF109854">
    <property type="entry name" value="DinB/YfiT-like putative metalloenzymes"/>
    <property type="match status" value="1"/>
</dbReference>
<dbReference type="InterPro" id="IPR007837">
    <property type="entry name" value="DinB"/>
</dbReference>
<evidence type="ECO:0000313" key="4">
    <source>
        <dbReference type="Proteomes" id="UP000313645"/>
    </source>
</evidence>
<dbReference type="Proteomes" id="UP000313645">
    <property type="component" value="Unassembled WGS sequence"/>
</dbReference>
<comment type="caution">
    <text evidence="3">The sequence shown here is derived from an EMBL/GenBank/DDBJ whole genome shotgun (WGS) entry which is preliminary data.</text>
</comment>
<evidence type="ECO:0000256" key="1">
    <source>
        <dbReference type="ARBA" id="ARBA00008635"/>
    </source>
</evidence>
<dbReference type="Pfam" id="PF05163">
    <property type="entry name" value="DinB"/>
    <property type="match status" value="1"/>
</dbReference>
<dbReference type="Gene3D" id="1.20.120.450">
    <property type="entry name" value="dinb family like domain"/>
    <property type="match status" value="1"/>
</dbReference>
<dbReference type="EMBL" id="SJDL01000027">
    <property type="protein sequence ID" value="TBW52576.1"/>
    <property type="molecule type" value="Genomic_DNA"/>
</dbReference>
<evidence type="ECO:0000313" key="3">
    <source>
        <dbReference type="EMBL" id="TBW52576.1"/>
    </source>
</evidence>
<proteinExistence type="inferred from homology"/>
<dbReference type="PANTHER" id="PTHR37302:SF1">
    <property type="entry name" value="PROTEIN DINB"/>
    <property type="match status" value="1"/>
</dbReference>
<organism evidence="3 4">
    <name type="scientific">Marinobacter halodurans</name>
    <dbReference type="NCBI Taxonomy" id="2528979"/>
    <lineage>
        <taxon>Bacteria</taxon>
        <taxon>Pseudomonadati</taxon>
        <taxon>Pseudomonadota</taxon>
        <taxon>Gammaproteobacteria</taxon>
        <taxon>Pseudomonadales</taxon>
        <taxon>Marinobacteraceae</taxon>
        <taxon>Marinobacter</taxon>
    </lineage>
</organism>
<name>A0ABY1ZHM3_9GAMM</name>
<keyword evidence="2" id="KW-0479">Metal-binding</keyword>
<accession>A0ABY1ZHM3</accession>
<evidence type="ECO:0000256" key="2">
    <source>
        <dbReference type="ARBA" id="ARBA00022723"/>
    </source>
</evidence>